<dbReference type="GO" id="GO:0008235">
    <property type="term" value="F:metalloexopeptidase activity"/>
    <property type="evidence" value="ECO:0007669"/>
    <property type="project" value="InterPro"/>
</dbReference>
<name>B3S0Q5_TRIAD</name>
<dbReference type="InterPro" id="IPR039461">
    <property type="entry name" value="Peptidase_M49"/>
</dbReference>
<keyword evidence="6 14" id="KW-0031">Aminopeptidase</keyword>
<dbReference type="FunFam" id="3.30.540.30:FF:000001">
    <property type="entry name" value="Dipeptidyl peptidase 3"/>
    <property type="match status" value="1"/>
</dbReference>
<dbReference type="HOGENOM" id="CLU_011977_0_0_1"/>
<dbReference type="KEGG" id="tad:TRIADDRAFT_63309"/>
<dbReference type="InterPro" id="IPR005317">
    <property type="entry name" value="Dipeptidyl-peptase3"/>
</dbReference>
<comment type="cofactor">
    <cofactor evidence="14 16">
        <name>Zn(2+)</name>
        <dbReference type="ChEBI" id="CHEBI:29105"/>
    </cofactor>
    <text evidence="14 16">Binds 1 zinc ion per subunit.</text>
</comment>
<comment type="subcellular location">
    <subcellularLocation>
        <location evidence="2">Cytoplasm</location>
    </subcellularLocation>
</comment>
<evidence type="ECO:0000256" key="2">
    <source>
        <dbReference type="ARBA" id="ARBA00004496"/>
    </source>
</evidence>
<keyword evidence="12" id="KW-0007">Acetylation</keyword>
<dbReference type="FunCoup" id="B3S0Q5">
    <property type="interactions" value="1682"/>
</dbReference>
<dbReference type="OrthoDB" id="4694525at2759"/>
<dbReference type="PANTHER" id="PTHR23422:SF11">
    <property type="entry name" value="DIPEPTIDYL PEPTIDASE 3"/>
    <property type="match status" value="1"/>
</dbReference>
<feature type="binding site" evidence="16">
    <location>
        <position position="451"/>
    </location>
    <ligand>
        <name>Zn(2+)</name>
        <dbReference type="ChEBI" id="CHEBI:29105"/>
        <note>catalytic</note>
    </ligand>
</feature>
<keyword evidence="8 14" id="KW-0645">Protease</keyword>
<evidence type="ECO:0000256" key="13">
    <source>
        <dbReference type="ARBA" id="ARBA00023049"/>
    </source>
</evidence>
<dbReference type="AlphaFoldDB" id="B3S0Q5"/>
<dbReference type="OMA" id="QRYWIRD"/>
<reference evidence="17 18" key="1">
    <citation type="journal article" date="2008" name="Nature">
        <title>The Trichoplax genome and the nature of placozoans.</title>
        <authorList>
            <person name="Srivastava M."/>
            <person name="Begovic E."/>
            <person name="Chapman J."/>
            <person name="Putnam N.H."/>
            <person name="Hellsten U."/>
            <person name="Kawashima T."/>
            <person name="Kuo A."/>
            <person name="Mitros T."/>
            <person name="Salamov A."/>
            <person name="Carpenter M.L."/>
            <person name="Signorovitch A.Y."/>
            <person name="Moreno M.A."/>
            <person name="Kamm K."/>
            <person name="Grimwood J."/>
            <person name="Schmutz J."/>
            <person name="Shapiro H."/>
            <person name="Grigoriev I.V."/>
            <person name="Buss L.W."/>
            <person name="Schierwater B."/>
            <person name="Dellaporta S.L."/>
            <person name="Rokhsar D.S."/>
        </authorList>
    </citation>
    <scope>NUCLEOTIDE SEQUENCE [LARGE SCALE GENOMIC DNA]</scope>
    <source>
        <strain evidence="17 18">Grell-BS-1999</strain>
    </source>
</reference>
<feature type="active site" evidence="15">
    <location>
        <position position="452"/>
    </location>
</feature>
<dbReference type="EMBL" id="DS985246">
    <property type="protein sequence ID" value="EDV24047.1"/>
    <property type="molecule type" value="Genomic_DNA"/>
</dbReference>
<dbReference type="FunFam" id="3.30.540.30:FF:000002">
    <property type="entry name" value="Dipeptidyl peptidase 3"/>
    <property type="match status" value="1"/>
</dbReference>
<gene>
    <name evidence="17" type="ORF">TRIADDRAFT_63309</name>
</gene>
<dbReference type="STRING" id="10228.B3S0Q5"/>
<dbReference type="PIRSF" id="PIRSF007828">
    <property type="entry name" value="Dipeptidyl-peptidase_III"/>
    <property type="match status" value="1"/>
</dbReference>
<evidence type="ECO:0000256" key="3">
    <source>
        <dbReference type="ARBA" id="ARBA00010200"/>
    </source>
</evidence>
<comment type="catalytic activity">
    <reaction evidence="1 14">
        <text>Release of an N-terminal dipeptide from a peptide comprising four or more residues, with broad specificity. Also acts on dipeptidyl 2-naphthylamides.</text>
        <dbReference type="EC" id="3.4.14.4"/>
    </reaction>
</comment>
<evidence type="ECO:0000256" key="4">
    <source>
        <dbReference type="ARBA" id="ARBA00012063"/>
    </source>
</evidence>
<keyword evidence="13 14" id="KW-0482">Metalloprotease</keyword>
<keyword evidence="18" id="KW-1185">Reference proteome</keyword>
<dbReference type="PhylomeDB" id="B3S0Q5"/>
<dbReference type="PANTHER" id="PTHR23422">
    <property type="entry name" value="DIPEPTIDYL PEPTIDASE III-RELATED"/>
    <property type="match status" value="1"/>
</dbReference>
<keyword evidence="10 14" id="KW-0378">Hydrolase</keyword>
<dbReference type="Pfam" id="PF03571">
    <property type="entry name" value="Peptidase_M49"/>
    <property type="match status" value="1"/>
</dbReference>
<keyword evidence="11 14" id="KW-0862">Zinc</keyword>
<evidence type="ECO:0000256" key="8">
    <source>
        <dbReference type="ARBA" id="ARBA00022670"/>
    </source>
</evidence>
<evidence type="ECO:0000256" key="11">
    <source>
        <dbReference type="ARBA" id="ARBA00022833"/>
    </source>
</evidence>
<evidence type="ECO:0000313" key="18">
    <source>
        <dbReference type="Proteomes" id="UP000009022"/>
    </source>
</evidence>
<protein>
    <recommendedName>
        <fullName evidence="5 14">Dipeptidyl peptidase 3</fullName>
        <ecNumber evidence="4 14">3.4.14.4</ecNumber>
    </recommendedName>
    <alternativeName>
        <fullName evidence="14">Dipeptidyl aminopeptidase III</fullName>
    </alternativeName>
    <alternativeName>
        <fullName evidence="14">Dipeptidyl peptidase III</fullName>
    </alternativeName>
</protein>
<dbReference type="Gene3D" id="3.30.540.30">
    <property type="match status" value="3"/>
</dbReference>
<evidence type="ECO:0000313" key="17">
    <source>
        <dbReference type="EMBL" id="EDV24047.1"/>
    </source>
</evidence>
<feature type="binding site" evidence="16">
    <location>
        <position position="508"/>
    </location>
    <ligand>
        <name>Zn(2+)</name>
        <dbReference type="ChEBI" id="CHEBI:29105"/>
        <note>catalytic</note>
    </ligand>
</feature>
<comment type="similarity">
    <text evidence="3 14">Belongs to the peptidase M49 family.</text>
</comment>
<dbReference type="InParanoid" id="B3S0Q5"/>
<dbReference type="GO" id="GO:0008270">
    <property type="term" value="F:zinc ion binding"/>
    <property type="evidence" value="ECO:0007669"/>
    <property type="project" value="UniProtKB-ARBA"/>
</dbReference>
<feature type="binding site" evidence="16">
    <location>
        <position position="456"/>
    </location>
    <ligand>
        <name>Zn(2+)</name>
        <dbReference type="ChEBI" id="CHEBI:29105"/>
        <note>catalytic</note>
    </ligand>
</feature>
<evidence type="ECO:0000256" key="16">
    <source>
        <dbReference type="PIRSR" id="PIRSR007828-2"/>
    </source>
</evidence>
<evidence type="ECO:0000256" key="5">
    <source>
        <dbReference type="ARBA" id="ARBA00014713"/>
    </source>
</evidence>
<keyword evidence="9 14" id="KW-0479">Metal-binding</keyword>
<keyword evidence="7 14" id="KW-0963">Cytoplasm</keyword>
<evidence type="ECO:0000256" key="6">
    <source>
        <dbReference type="ARBA" id="ARBA00022438"/>
    </source>
</evidence>
<evidence type="ECO:0000256" key="14">
    <source>
        <dbReference type="PIRNR" id="PIRNR007828"/>
    </source>
</evidence>
<accession>B3S0Q5</accession>
<evidence type="ECO:0000256" key="15">
    <source>
        <dbReference type="PIRSR" id="PIRSR007828-1"/>
    </source>
</evidence>
<dbReference type="GeneID" id="6754786"/>
<evidence type="ECO:0000256" key="12">
    <source>
        <dbReference type="ARBA" id="ARBA00022990"/>
    </source>
</evidence>
<dbReference type="FunFam" id="3.30.540.30:FF:000003">
    <property type="entry name" value="Dipeptidyl peptidase 3"/>
    <property type="match status" value="1"/>
</dbReference>
<dbReference type="Proteomes" id="UP000009022">
    <property type="component" value="Unassembled WGS sequence"/>
</dbReference>
<organism evidence="17 18">
    <name type="scientific">Trichoplax adhaerens</name>
    <name type="common">Trichoplax reptans</name>
    <dbReference type="NCBI Taxonomy" id="10228"/>
    <lineage>
        <taxon>Eukaryota</taxon>
        <taxon>Metazoa</taxon>
        <taxon>Placozoa</taxon>
        <taxon>Uniplacotomia</taxon>
        <taxon>Trichoplacea</taxon>
        <taxon>Trichoplacidae</taxon>
        <taxon>Trichoplax</taxon>
    </lineage>
</organism>
<dbReference type="EC" id="3.4.14.4" evidence="4 14"/>
<dbReference type="GO" id="GO:0004177">
    <property type="term" value="F:aminopeptidase activity"/>
    <property type="evidence" value="ECO:0007669"/>
    <property type="project" value="UniProtKB-KW"/>
</dbReference>
<dbReference type="RefSeq" id="XP_002113573.1">
    <property type="nucleotide sequence ID" value="XM_002113537.1"/>
</dbReference>
<dbReference type="eggNOG" id="KOG3675">
    <property type="taxonomic scope" value="Eukaryota"/>
</dbReference>
<dbReference type="GO" id="GO:0005737">
    <property type="term" value="C:cytoplasm"/>
    <property type="evidence" value="ECO:0000318"/>
    <property type="project" value="GO_Central"/>
</dbReference>
<sequence>MTQMEYCTVFRQYNCSVAFNELTNVEKHYAHYLSKASWEGSLIVFLQTSPESPIIFLLFQSLYSAQTVDELKAACQSIPNGPSDAEFHALLIYSAAFYSNMGNYKSFGDTKFIPGIPQEKLEVIIQASKAYQQQAERMKKLWNLCKDRMYSIQSRVLELGLGKQGLSTYYSSNCSVKDAEFIKDFMQEMDISPYNTRLFKYENGSKVQYELKIASAEKSEEAYRDSQGREDTMAKLLGKHTYKGCEILITRGDYAPLMKRLVKNLQAAKNYASNNNEISMLEEYSHSFTTGSIESHKNGSRFWIKNKGPIIEVYIGFIETYRDPYGIRGEFEGFVAVVNKPMSIKFSELVNSAETLLDELPWPKTFEKDTFLKPDFTSLDIVGFSGSGIPAGINIPNYDDIRQTEGFKNVSLGNVLSSYGSNKAVTFLSEKDQELYKELKGPAFEVQVGLHELLGHGSGKLFSQLEDGSFDFDCDILNPLTGEKVEKWYKPGETYDSKFVSLSSSYEECRAECVGLYLCLLDKVLRIFGHEGEAAETVKYVNWLLMVRGGLLGLEFFTPETNSWKQAHMQARFVITRVLIDAAVVTISEMTGEDGKPDLLITLNRDRIATDGKDAIGKFLCKMQVYKATGDYEAAKSMYEHYSTVAEQPNLPLIKFRNIVLNRKQPRPMFVQCHTSVNGEDEVDFTEYESNVEGMIKSFVDRFPSFDEDLFGLWEKEIANHDY</sequence>
<proteinExistence type="inferred from homology"/>
<dbReference type="CTD" id="6754786"/>
<dbReference type="GO" id="GO:0006508">
    <property type="term" value="P:proteolysis"/>
    <property type="evidence" value="ECO:0007669"/>
    <property type="project" value="UniProtKB-KW"/>
</dbReference>
<evidence type="ECO:0000256" key="7">
    <source>
        <dbReference type="ARBA" id="ARBA00022490"/>
    </source>
</evidence>
<evidence type="ECO:0000256" key="1">
    <source>
        <dbReference type="ARBA" id="ARBA00001336"/>
    </source>
</evidence>
<dbReference type="MEROPS" id="M49.001"/>
<dbReference type="GO" id="GO:0008239">
    <property type="term" value="F:dipeptidyl-peptidase activity"/>
    <property type="evidence" value="ECO:0000318"/>
    <property type="project" value="GO_Central"/>
</dbReference>
<evidence type="ECO:0000256" key="9">
    <source>
        <dbReference type="ARBA" id="ARBA00022723"/>
    </source>
</evidence>
<evidence type="ECO:0000256" key="10">
    <source>
        <dbReference type="ARBA" id="ARBA00022801"/>
    </source>
</evidence>